<evidence type="ECO:0000259" key="8">
    <source>
        <dbReference type="PROSITE" id="PS51918"/>
    </source>
</evidence>
<keyword evidence="10" id="KW-1185">Reference proteome</keyword>
<comment type="caution">
    <text evidence="9">The sequence shown here is derived from an EMBL/GenBank/DDBJ whole genome shotgun (WGS) entry which is preliminary data.</text>
</comment>
<evidence type="ECO:0000256" key="4">
    <source>
        <dbReference type="ARBA" id="ARBA00022723"/>
    </source>
</evidence>
<organism evidence="9 10">
    <name type="scientific">Actinomadura fulvescens</name>
    <dbReference type="NCBI Taxonomy" id="46160"/>
    <lineage>
        <taxon>Bacteria</taxon>
        <taxon>Bacillati</taxon>
        <taxon>Actinomycetota</taxon>
        <taxon>Actinomycetes</taxon>
        <taxon>Streptosporangiales</taxon>
        <taxon>Thermomonosporaceae</taxon>
        <taxon>Actinomadura</taxon>
    </lineage>
</organism>
<accession>A0ABP6D3W8</accession>
<keyword evidence="7" id="KW-0411">Iron-sulfur</keyword>
<dbReference type="InterPro" id="IPR007197">
    <property type="entry name" value="rSAM"/>
</dbReference>
<proteinExistence type="predicted"/>
<keyword evidence="2" id="KW-0004">4Fe-4S</keyword>
<dbReference type="PANTHER" id="PTHR30538:SF0">
    <property type="entry name" value="L-LYSINE 2,3-AMINOMUTASE AQ_1632-RELATED"/>
    <property type="match status" value="1"/>
</dbReference>
<reference evidence="10" key="1">
    <citation type="journal article" date="2019" name="Int. J. Syst. Evol. Microbiol.">
        <title>The Global Catalogue of Microorganisms (GCM) 10K type strain sequencing project: providing services to taxonomists for standard genome sequencing and annotation.</title>
        <authorList>
            <consortium name="The Broad Institute Genomics Platform"/>
            <consortium name="The Broad Institute Genome Sequencing Center for Infectious Disease"/>
            <person name="Wu L."/>
            <person name="Ma J."/>
        </authorList>
    </citation>
    <scope>NUCLEOTIDE SEQUENCE [LARGE SCALE GENOMIC DNA]</scope>
    <source>
        <strain evidence="10">JCM 6833</strain>
    </source>
</reference>
<dbReference type="InterPro" id="IPR058240">
    <property type="entry name" value="rSAM_sf"/>
</dbReference>
<keyword evidence="3" id="KW-0949">S-adenosyl-L-methionine</keyword>
<gene>
    <name evidence="9" type="ORF">GCM10010411_87430</name>
</gene>
<evidence type="ECO:0000256" key="6">
    <source>
        <dbReference type="ARBA" id="ARBA00023004"/>
    </source>
</evidence>
<dbReference type="CDD" id="cd01335">
    <property type="entry name" value="Radical_SAM"/>
    <property type="match status" value="1"/>
</dbReference>
<evidence type="ECO:0000256" key="7">
    <source>
        <dbReference type="ARBA" id="ARBA00023014"/>
    </source>
</evidence>
<dbReference type="InterPro" id="IPR013785">
    <property type="entry name" value="Aldolase_TIM"/>
</dbReference>
<keyword evidence="6" id="KW-0408">Iron</keyword>
<dbReference type="Proteomes" id="UP001501509">
    <property type="component" value="Unassembled WGS sequence"/>
</dbReference>
<dbReference type="Pfam" id="PF04055">
    <property type="entry name" value="Radical_SAM"/>
    <property type="match status" value="1"/>
</dbReference>
<dbReference type="PANTHER" id="PTHR30538">
    <property type="entry name" value="LYSINE 2,3-AMINOMUTASE-RELATED"/>
    <property type="match status" value="1"/>
</dbReference>
<sequence length="378" mass="42121">MAGLIRGEFQEIISPFLKEKMAEVAATSGYGAPEYKALALQYQRDPQEVVVLRHQSSRHYEAVMAPGADGPQPQDGPHLRGVERLYRRTLLVEPTIRCAAHCRWCIRANYEVADLSPTELESVARYAGSPALRSDITEVLVTGGDPLVTPKLLRLLVDELKAHAPNVTTIRIGTRMPFQAPSRVNDTFLAIIRDADPIRVEIGLHANHPVEFWPETTDALNAIRDAGATLYNQHPVLAGVNDDGDTLAELYEALRAHRIEPHYMFHAAPMRGMEHHRTTVDELLELHRTLTTSGRLSGRTKPKPALLTDIGKVVLTEGAVIGRDDEGKRLLLRTAYSVEDRRRWNPTWTLPPSAVIGADGRMAVWYQDRKEKPDPSPA</sequence>
<evidence type="ECO:0000313" key="10">
    <source>
        <dbReference type="Proteomes" id="UP001501509"/>
    </source>
</evidence>
<dbReference type="SUPFAM" id="SSF102114">
    <property type="entry name" value="Radical SAM enzymes"/>
    <property type="match status" value="1"/>
</dbReference>
<dbReference type="SFLD" id="SFLDS00029">
    <property type="entry name" value="Radical_SAM"/>
    <property type="match status" value="1"/>
</dbReference>
<dbReference type="Gene3D" id="3.20.20.70">
    <property type="entry name" value="Aldolase class I"/>
    <property type="match status" value="1"/>
</dbReference>
<dbReference type="RefSeq" id="WP_344548443.1">
    <property type="nucleotide sequence ID" value="NZ_BAAATD010000019.1"/>
</dbReference>
<protein>
    <submittedName>
        <fullName evidence="9">Lysine-2,3-aminomutase-like protein</fullName>
    </submittedName>
</protein>
<keyword evidence="4" id="KW-0479">Metal-binding</keyword>
<evidence type="ECO:0000256" key="3">
    <source>
        <dbReference type="ARBA" id="ARBA00022691"/>
    </source>
</evidence>
<dbReference type="EMBL" id="BAAATD010000019">
    <property type="protein sequence ID" value="GAA2635041.1"/>
    <property type="molecule type" value="Genomic_DNA"/>
</dbReference>
<evidence type="ECO:0000313" key="9">
    <source>
        <dbReference type="EMBL" id="GAA2635041.1"/>
    </source>
</evidence>
<evidence type="ECO:0000256" key="5">
    <source>
        <dbReference type="ARBA" id="ARBA00022898"/>
    </source>
</evidence>
<evidence type="ECO:0000256" key="1">
    <source>
        <dbReference type="ARBA" id="ARBA00001933"/>
    </source>
</evidence>
<dbReference type="InterPro" id="IPR003739">
    <property type="entry name" value="Lys_aminomutase/Glu_NH3_mut"/>
</dbReference>
<feature type="domain" description="Radical SAM core" evidence="8">
    <location>
        <begin position="84"/>
        <end position="299"/>
    </location>
</feature>
<comment type="cofactor">
    <cofactor evidence="1">
        <name>pyridoxal 5'-phosphate</name>
        <dbReference type="ChEBI" id="CHEBI:597326"/>
    </cofactor>
</comment>
<dbReference type="PROSITE" id="PS51918">
    <property type="entry name" value="RADICAL_SAM"/>
    <property type="match status" value="1"/>
</dbReference>
<name>A0ABP6D3W8_9ACTN</name>
<keyword evidence="5" id="KW-0663">Pyridoxal phosphate</keyword>
<evidence type="ECO:0000256" key="2">
    <source>
        <dbReference type="ARBA" id="ARBA00022485"/>
    </source>
</evidence>